<dbReference type="FunFam" id="3.30.420.10:FF:000048">
    <property type="entry name" value="CCR4-associated factor 1, putative"/>
    <property type="match status" value="1"/>
</dbReference>
<keyword evidence="17" id="KW-1185">Reference proteome</keyword>
<sequence>MGNPEVKIRDVWANNLEEEFACIRELIVDYPFVAMDTEFPGVVATPLGQFKSKEDFNYQQVSCNVNMLKLIQVGFTILNKEGQLPPTGDVWQFNFQFSLNDDMYSEDSVDLLTKAGIDFNRHVVEGIKMADFGELLTTSGLIVDDHITWITFHSGYDFGYLMRTIMLQELPKEESQFFQYHKTLFPRSYDIKMLMKQPGPMNAKLKGGLQEVADQLQVVRYGQKHQAGSDSLLTAQTFFRIKERFFKGNWDQVAANVEGHLYGLGNTLSSSPFIQNMDVHPAELPNQPSPDTSFNEQ</sequence>
<evidence type="ECO:0000256" key="15">
    <source>
        <dbReference type="SAM" id="MobiDB-lite"/>
    </source>
</evidence>
<comment type="catalytic activity">
    <reaction evidence="1">
        <text>Exonucleolytic cleavage of poly(A) to 5'-AMP.</text>
        <dbReference type="EC" id="3.1.13.4"/>
    </reaction>
</comment>
<dbReference type="GO" id="GO:0005737">
    <property type="term" value="C:cytoplasm"/>
    <property type="evidence" value="ECO:0007669"/>
    <property type="project" value="UniProtKB-SubCell"/>
</dbReference>
<evidence type="ECO:0000256" key="10">
    <source>
        <dbReference type="ARBA" id="ARBA00022839"/>
    </source>
</evidence>
<dbReference type="SUPFAM" id="SSF53098">
    <property type="entry name" value="Ribonuclease H-like"/>
    <property type="match status" value="1"/>
</dbReference>
<evidence type="ECO:0000256" key="11">
    <source>
        <dbReference type="ARBA" id="ARBA00022884"/>
    </source>
</evidence>
<dbReference type="InterPro" id="IPR039637">
    <property type="entry name" value="CNOT7/CNOT8/Pop2"/>
</dbReference>
<reference evidence="16 17" key="2">
    <citation type="submission" date="2018-10" db="EMBL/GenBank/DDBJ databases">
        <authorList>
            <consortium name="Pathogen Informatics"/>
        </authorList>
    </citation>
    <scope>NUCLEOTIDE SEQUENCE [LARGE SCALE GENOMIC DNA]</scope>
</reference>
<dbReference type="Proteomes" id="UP000274131">
    <property type="component" value="Unassembled WGS sequence"/>
</dbReference>
<comment type="subcellular location">
    <subcellularLocation>
        <location evidence="3">Cytoplasm</location>
    </subcellularLocation>
    <subcellularLocation>
        <location evidence="2">Nucleus</location>
    </subcellularLocation>
</comment>
<evidence type="ECO:0000313" key="17">
    <source>
        <dbReference type="Proteomes" id="UP000274131"/>
    </source>
</evidence>
<dbReference type="PANTHER" id="PTHR10797">
    <property type="entry name" value="CCR4-NOT TRANSCRIPTION COMPLEX SUBUNIT"/>
    <property type="match status" value="1"/>
</dbReference>
<keyword evidence="10" id="KW-0269">Exonuclease</keyword>
<evidence type="ECO:0000256" key="9">
    <source>
        <dbReference type="ARBA" id="ARBA00022801"/>
    </source>
</evidence>
<evidence type="ECO:0000256" key="5">
    <source>
        <dbReference type="ARBA" id="ARBA00012161"/>
    </source>
</evidence>
<proteinExistence type="inferred from homology"/>
<keyword evidence="8" id="KW-0479">Metal-binding</keyword>
<dbReference type="AlphaFoldDB" id="A0A0N4UYJ4"/>
<evidence type="ECO:0000256" key="3">
    <source>
        <dbReference type="ARBA" id="ARBA00004496"/>
    </source>
</evidence>
<evidence type="ECO:0000256" key="1">
    <source>
        <dbReference type="ARBA" id="ARBA00001663"/>
    </source>
</evidence>
<keyword evidence="7" id="KW-0540">Nuclease</keyword>
<evidence type="ECO:0000256" key="13">
    <source>
        <dbReference type="ARBA" id="ARBA00023163"/>
    </source>
</evidence>
<evidence type="ECO:0000256" key="7">
    <source>
        <dbReference type="ARBA" id="ARBA00022722"/>
    </source>
</evidence>
<dbReference type="EMBL" id="UXUI01007365">
    <property type="protein sequence ID" value="VDD87216.1"/>
    <property type="molecule type" value="Genomic_DNA"/>
</dbReference>
<dbReference type="InterPro" id="IPR006941">
    <property type="entry name" value="RNase_CAF1"/>
</dbReference>
<keyword evidence="12" id="KW-0805">Transcription regulation</keyword>
<keyword evidence="6" id="KW-0963">Cytoplasm</keyword>
<evidence type="ECO:0000256" key="6">
    <source>
        <dbReference type="ARBA" id="ARBA00022490"/>
    </source>
</evidence>
<organism evidence="18">
    <name type="scientific">Enterobius vermicularis</name>
    <name type="common">Human pinworm</name>
    <dbReference type="NCBI Taxonomy" id="51028"/>
    <lineage>
        <taxon>Eukaryota</taxon>
        <taxon>Metazoa</taxon>
        <taxon>Ecdysozoa</taxon>
        <taxon>Nematoda</taxon>
        <taxon>Chromadorea</taxon>
        <taxon>Rhabditida</taxon>
        <taxon>Spirurina</taxon>
        <taxon>Oxyuridomorpha</taxon>
        <taxon>Oxyuroidea</taxon>
        <taxon>Oxyuridae</taxon>
        <taxon>Enterobius</taxon>
    </lineage>
</organism>
<dbReference type="Gene3D" id="3.30.420.10">
    <property type="entry name" value="Ribonuclease H-like superfamily/Ribonuclease H"/>
    <property type="match status" value="1"/>
</dbReference>
<evidence type="ECO:0000256" key="2">
    <source>
        <dbReference type="ARBA" id="ARBA00004123"/>
    </source>
</evidence>
<dbReference type="EC" id="3.1.13.4" evidence="5"/>
<feature type="region of interest" description="Disordered" evidence="15">
    <location>
        <begin position="278"/>
        <end position="297"/>
    </location>
</feature>
<dbReference type="GO" id="GO:0004535">
    <property type="term" value="F:poly(A)-specific ribonuclease activity"/>
    <property type="evidence" value="ECO:0007669"/>
    <property type="project" value="UniProtKB-EC"/>
</dbReference>
<keyword evidence="11" id="KW-0694">RNA-binding</keyword>
<reference evidence="18" key="1">
    <citation type="submission" date="2017-02" db="UniProtKB">
        <authorList>
            <consortium name="WormBaseParasite"/>
        </authorList>
    </citation>
    <scope>IDENTIFICATION</scope>
</reference>
<evidence type="ECO:0000313" key="18">
    <source>
        <dbReference type="WBParaSite" id="EVEC_0000265101-mRNA-1"/>
    </source>
</evidence>
<protein>
    <recommendedName>
        <fullName evidence="5">poly(A)-specific ribonuclease</fullName>
        <ecNumber evidence="5">3.1.13.4</ecNumber>
    </recommendedName>
</protein>
<dbReference type="GO" id="GO:0046872">
    <property type="term" value="F:metal ion binding"/>
    <property type="evidence" value="ECO:0007669"/>
    <property type="project" value="UniProtKB-KW"/>
</dbReference>
<comment type="similarity">
    <text evidence="4">Belongs to the CAF1 family.</text>
</comment>
<dbReference type="WBParaSite" id="EVEC_0000265101-mRNA-1">
    <property type="protein sequence ID" value="EVEC_0000265101-mRNA-1"/>
    <property type="gene ID" value="EVEC_0000265101"/>
</dbReference>
<name>A0A0N4UYJ4_ENTVE</name>
<gene>
    <name evidence="16" type="ORF">EVEC_LOCUS2359</name>
</gene>
<dbReference type="Pfam" id="PF04857">
    <property type="entry name" value="CAF1"/>
    <property type="match status" value="2"/>
</dbReference>
<evidence type="ECO:0000313" key="16">
    <source>
        <dbReference type="EMBL" id="VDD87216.1"/>
    </source>
</evidence>
<keyword evidence="9" id="KW-0378">Hydrolase</keyword>
<accession>A0A0N4UYJ4</accession>
<dbReference type="GO" id="GO:0005634">
    <property type="term" value="C:nucleus"/>
    <property type="evidence" value="ECO:0007669"/>
    <property type="project" value="UniProtKB-SubCell"/>
</dbReference>
<evidence type="ECO:0000256" key="12">
    <source>
        <dbReference type="ARBA" id="ARBA00023015"/>
    </source>
</evidence>
<keyword evidence="14" id="KW-0539">Nucleus</keyword>
<dbReference type="STRING" id="51028.A0A0N4UYJ4"/>
<keyword evidence="13" id="KW-0804">Transcription</keyword>
<dbReference type="GO" id="GO:0030014">
    <property type="term" value="C:CCR4-NOT complex"/>
    <property type="evidence" value="ECO:0007669"/>
    <property type="project" value="InterPro"/>
</dbReference>
<dbReference type="GO" id="GO:0003723">
    <property type="term" value="F:RNA binding"/>
    <property type="evidence" value="ECO:0007669"/>
    <property type="project" value="UniProtKB-KW"/>
</dbReference>
<dbReference type="InterPro" id="IPR036397">
    <property type="entry name" value="RNaseH_sf"/>
</dbReference>
<evidence type="ECO:0000256" key="14">
    <source>
        <dbReference type="ARBA" id="ARBA00023242"/>
    </source>
</evidence>
<dbReference type="InterPro" id="IPR012337">
    <property type="entry name" value="RNaseH-like_sf"/>
</dbReference>
<evidence type="ECO:0000256" key="8">
    <source>
        <dbReference type="ARBA" id="ARBA00022723"/>
    </source>
</evidence>
<dbReference type="OrthoDB" id="1164111at2759"/>
<evidence type="ECO:0000256" key="4">
    <source>
        <dbReference type="ARBA" id="ARBA00008372"/>
    </source>
</evidence>